<evidence type="ECO:0000313" key="1">
    <source>
        <dbReference type="Proteomes" id="UP000887565"/>
    </source>
</evidence>
<organism evidence="1 2">
    <name type="scientific">Romanomermis culicivorax</name>
    <name type="common">Nematode worm</name>
    <dbReference type="NCBI Taxonomy" id="13658"/>
    <lineage>
        <taxon>Eukaryota</taxon>
        <taxon>Metazoa</taxon>
        <taxon>Ecdysozoa</taxon>
        <taxon>Nematoda</taxon>
        <taxon>Enoplea</taxon>
        <taxon>Dorylaimia</taxon>
        <taxon>Mermithida</taxon>
        <taxon>Mermithoidea</taxon>
        <taxon>Mermithidae</taxon>
        <taxon>Romanomermis</taxon>
    </lineage>
</organism>
<accession>A0A915JLB9</accession>
<dbReference type="WBParaSite" id="nRc.2.0.1.t26903-RA">
    <property type="protein sequence ID" value="nRc.2.0.1.t26903-RA"/>
    <property type="gene ID" value="nRc.2.0.1.g26903"/>
</dbReference>
<reference evidence="2" key="1">
    <citation type="submission" date="2022-11" db="UniProtKB">
        <authorList>
            <consortium name="WormBaseParasite"/>
        </authorList>
    </citation>
    <scope>IDENTIFICATION</scope>
</reference>
<evidence type="ECO:0000313" key="2">
    <source>
        <dbReference type="WBParaSite" id="nRc.2.0.1.t26903-RA"/>
    </source>
</evidence>
<protein>
    <submittedName>
        <fullName evidence="2">Uncharacterized protein</fullName>
    </submittedName>
</protein>
<name>A0A915JLB9_ROMCU</name>
<dbReference type="AlphaFoldDB" id="A0A915JLB9"/>
<dbReference type="Proteomes" id="UP000887565">
    <property type="component" value="Unplaced"/>
</dbReference>
<sequence>MISTTKHMGQTLEQLSMIGKMLQKLTEIADGSKETGDVGDQLQDWHIADCIEALQVGFDAGPGHQVS</sequence>
<proteinExistence type="predicted"/>
<keyword evidence="1" id="KW-1185">Reference proteome</keyword>